<organism evidence="2 3">
    <name type="scientific">Lithospermum erythrorhizon</name>
    <name type="common">Purple gromwell</name>
    <name type="synonym">Lithospermum officinale var. erythrorhizon</name>
    <dbReference type="NCBI Taxonomy" id="34254"/>
    <lineage>
        <taxon>Eukaryota</taxon>
        <taxon>Viridiplantae</taxon>
        <taxon>Streptophyta</taxon>
        <taxon>Embryophyta</taxon>
        <taxon>Tracheophyta</taxon>
        <taxon>Spermatophyta</taxon>
        <taxon>Magnoliopsida</taxon>
        <taxon>eudicotyledons</taxon>
        <taxon>Gunneridae</taxon>
        <taxon>Pentapetalae</taxon>
        <taxon>asterids</taxon>
        <taxon>lamiids</taxon>
        <taxon>Boraginales</taxon>
        <taxon>Boraginaceae</taxon>
        <taxon>Boraginoideae</taxon>
        <taxon>Lithospermeae</taxon>
        <taxon>Lithospermum</taxon>
    </lineage>
</organism>
<keyword evidence="3" id="KW-1185">Reference proteome</keyword>
<evidence type="ECO:0000256" key="1">
    <source>
        <dbReference type="SAM" id="Phobius"/>
    </source>
</evidence>
<keyword evidence="1" id="KW-0812">Transmembrane</keyword>
<keyword evidence="1" id="KW-0472">Membrane</keyword>
<name>A0AAV3RZZ8_LITER</name>
<sequence length="93" mass="10505">MNQIVPYVSPQPSDSLMEKRELVRSTNAGSYSVRPARFIGLFVVLYGWNKGDYLASFLRALILYIKRVRDFAGVLITIALTESVSAHGVFLYF</sequence>
<keyword evidence="1" id="KW-1133">Transmembrane helix</keyword>
<reference evidence="2 3" key="1">
    <citation type="submission" date="2024-01" db="EMBL/GenBank/DDBJ databases">
        <title>The complete chloroplast genome sequence of Lithospermum erythrorhizon: insights into the phylogenetic relationship among Boraginaceae species and the maternal lineages of purple gromwells.</title>
        <authorList>
            <person name="Okada T."/>
            <person name="Watanabe K."/>
        </authorList>
    </citation>
    <scope>NUCLEOTIDE SEQUENCE [LARGE SCALE GENOMIC DNA]</scope>
</reference>
<dbReference type="AlphaFoldDB" id="A0AAV3RZZ8"/>
<evidence type="ECO:0000313" key="3">
    <source>
        <dbReference type="Proteomes" id="UP001454036"/>
    </source>
</evidence>
<proteinExistence type="predicted"/>
<feature type="transmembrane region" description="Helical" evidence="1">
    <location>
        <begin position="71"/>
        <end position="92"/>
    </location>
</feature>
<dbReference type="EMBL" id="BAABME010014538">
    <property type="protein sequence ID" value="GAA0187263.1"/>
    <property type="molecule type" value="Genomic_DNA"/>
</dbReference>
<evidence type="ECO:0000313" key="2">
    <source>
        <dbReference type="EMBL" id="GAA0187263.1"/>
    </source>
</evidence>
<gene>
    <name evidence="2" type="ORF">LIER_34551</name>
</gene>
<protein>
    <submittedName>
        <fullName evidence="2">Uncharacterized protein</fullName>
    </submittedName>
</protein>
<accession>A0AAV3RZZ8</accession>
<dbReference type="Proteomes" id="UP001454036">
    <property type="component" value="Unassembled WGS sequence"/>
</dbReference>
<comment type="caution">
    <text evidence="2">The sequence shown here is derived from an EMBL/GenBank/DDBJ whole genome shotgun (WGS) entry which is preliminary data.</text>
</comment>